<name>A0AAD2HML5_9AGAR</name>
<accession>A0AAD2HML5</accession>
<organism evidence="1 2">
    <name type="scientific">Mycena citricolor</name>
    <dbReference type="NCBI Taxonomy" id="2018698"/>
    <lineage>
        <taxon>Eukaryota</taxon>
        <taxon>Fungi</taxon>
        <taxon>Dikarya</taxon>
        <taxon>Basidiomycota</taxon>
        <taxon>Agaricomycotina</taxon>
        <taxon>Agaricomycetes</taxon>
        <taxon>Agaricomycetidae</taxon>
        <taxon>Agaricales</taxon>
        <taxon>Marasmiineae</taxon>
        <taxon>Mycenaceae</taxon>
        <taxon>Mycena</taxon>
    </lineage>
</organism>
<gene>
    <name evidence="1" type="ORF">MYCIT1_LOCUS27109</name>
</gene>
<proteinExistence type="predicted"/>
<keyword evidence="2" id="KW-1185">Reference proteome</keyword>
<evidence type="ECO:0000313" key="1">
    <source>
        <dbReference type="EMBL" id="CAK5277936.1"/>
    </source>
</evidence>
<reference evidence="1" key="1">
    <citation type="submission" date="2023-11" db="EMBL/GenBank/DDBJ databases">
        <authorList>
            <person name="De Vega J J."/>
            <person name="De Vega J J."/>
        </authorList>
    </citation>
    <scope>NUCLEOTIDE SEQUENCE</scope>
</reference>
<dbReference type="EMBL" id="CAVNYO010000421">
    <property type="protein sequence ID" value="CAK5277936.1"/>
    <property type="molecule type" value="Genomic_DNA"/>
</dbReference>
<dbReference type="InterPro" id="IPR032675">
    <property type="entry name" value="LRR_dom_sf"/>
</dbReference>
<dbReference type="Proteomes" id="UP001295794">
    <property type="component" value="Unassembled WGS sequence"/>
</dbReference>
<evidence type="ECO:0008006" key="3">
    <source>
        <dbReference type="Google" id="ProtNLM"/>
    </source>
</evidence>
<comment type="caution">
    <text evidence="1">The sequence shown here is derived from an EMBL/GenBank/DDBJ whole genome shotgun (WGS) entry which is preliminary data.</text>
</comment>
<dbReference type="Gene3D" id="3.80.10.10">
    <property type="entry name" value="Ribonuclease Inhibitor"/>
    <property type="match status" value="1"/>
</dbReference>
<evidence type="ECO:0000313" key="2">
    <source>
        <dbReference type="Proteomes" id="UP001295794"/>
    </source>
</evidence>
<protein>
    <recommendedName>
        <fullName evidence="3">F-box protein</fullName>
    </recommendedName>
</protein>
<dbReference type="AlphaFoldDB" id="A0AAD2HML5"/>
<sequence>MWSEIEHPPDEEISTALVQCIDLFNDPACPWMPDVKRLTLRTLGYLPAVGTAVQGLSNLEHFSCDLCMDRQLLNKLAILPRLKSIDLRWLLSDVARSLIPSRPSFAAIESFRLLGAIDSISATLPLITSTELTTVRLGIKGLELNGLDSSLITLLVPPSVPARALSLRHFHLVGPSFRHLVASLPNHLALGDFAPLYSCHALETFWIDMSLNEVVCTDVDVHAMAEAWPKLIRLSINGPLRAMVNRSPPRAHLYTLWSLAIHCPRLSDLSIEIDARVTDPFYATSTSVVKGSEMEQVSFHFSPCGEPEMVAAFLRVAFPGLSLSAFSAHSNLNNPEDQARWVDVGRMLE</sequence>